<keyword evidence="1" id="KW-0067">ATP-binding</keyword>
<gene>
    <name evidence="1" type="ORF">JDA50_09130</name>
</gene>
<evidence type="ECO:0000313" key="2">
    <source>
        <dbReference type="Proteomes" id="UP000660083"/>
    </source>
</evidence>
<keyword evidence="1" id="KW-0547">Nucleotide-binding</keyword>
<dbReference type="AlphaFoldDB" id="A0A8I1HAQ8"/>
<dbReference type="InterPro" id="IPR036890">
    <property type="entry name" value="HATPase_C_sf"/>
</dbReference>
<dbReference type="Gene3D" id="3.30.565.10">
    <property type="entry name" value="Histidine kinase-like ATPase, C-terminal domain"/>
    <property type="match status" value="1"/>
</dbReference>
<dbReference type="Proteomes" id="UP000660083">
    <property type="component" value="Unassembled WGS sequence"/>
</dbReference>
<dbReference type="EMBL" id="JAEFCT010000006">
    <property type="protein sequence ID" value="MBK1444595.1"/>
    <property type="molecule type" value="Genomic_DNA"/>
</dbReference>
<name>A0A8I1HAQ8_ACIPI</name>
<dbReference type="RefSeq" id="WP_019767439.1">
    <property type="nucleotide sequence ID" value="NZ_BKCQ01000006.1"/>
</dbReference>
<reference evidence="1" key="1">
    <citation type="submission" date="2020-12" db="EMBL/GenBank/DDBJ databases">
        <authorList>
            <person name="Chopjitt P."/>
        </authorList>
    </citation>
    <scope>NUCLEOTIDE SEQUENCE</scope>
    <source>
        <strain evidence="1">AP1</strain>
    </source>
</reference>
<protein>
    <submittedName>
        <fullName evidence="1">ATP-binding protein</fullName>
    </submittedName>
</protein>
<accession>A0A8I1HAQ8</accession>
<sequence>MDIKFRVIEKVTQSTTFCNLKDDFKQLLPLISQKSEIINLQPYGKIRCGQVITNDSLIYFVSNSKDYINSSSKFKNDLSYLTSLIESFLKDICQQQVEFQKQRTQRLSHNIRSINANCLTSFFSFFPQEELSKKDNKLQNKIDKISRENHLDIPNLLLKLHKNHLAIKTEFEVFEKLYTQNPFLSKKRHKVHRVLMNVFYPFFNDFQEKRVIVNIYPSESKSTFDYDTIHVAFFHLFENAYKYSKPNSTIDVSITENGPLTIITYSME</sequence>
<comment type="caution">
    <text evidence="1">The sequence shown here is derived from an EMBL/GenBank/DDBJ whole genome shotgun (WGS) entry which is preliminary data.</text>
</comment>
<organism evidence="1 2">
    <name type="scientific">Acinetobacter pittii</name>
    <name type="common">Acinetobacter genomosp. 3</name>
    <dbReference type="NCBI Taxonomy" id="48296"/>
    <lineage>
        <taxon>Bacteria</taxon>
        <taxon>Pseudomonadati</taxon>
        <taxon>Pseudomonadota</taxon>
        <taxon>Gammaproteobacteria</taxon>
        <taxon>Moraxellales</taxon>
        <taxon>Moraxellaceae</taxon>
        <taxon>Acinetobacter</taxon>
        <taxon>Acinetobacter calcoaceticus/baumannii complex</taxon>
    </lineage>
</organism>
<proteinExistence type="predicted"/>
<dbReference type="SUPFAM" id="SSF55874">
    <property type="entry name" value="ATPase domain of HSP90 chaperone/DNA topoisomerase II/histidine kinase"/>
    <property type="match status" value="1"/>
</dbReference>
<evidence type="ECO:0000313" key="1">
    <source>
        <dbReference type="EMBL" id="MBK1444595.1"/>
    </source>
</evidence>
<dbReference type="GO" id="GO:0005524">
    <property type="term" value="F:ATP binding"/>
    <property type="evidence" value="ECO:0007669"/>
    <property type="project" value="UniProtKB-KW"/>
</dbReference>